<evidence type="ECO:0000256" key="4">
    <source>
        <dbReference type="ARBA" id="ARBA00022741"/>
    </source>
</evidence>
<dbReference type="InterPro" id="IPR008250">
    <property type="entry name" value="ATPase_P-typ_transduc_dom_A_sf"/>
</dbReference>
<feature type="binding site" evidence="15">
    <location>
        <position position="420"/>
    </location>
    <ligand>
        <name>Mg(2+)</name>
        <dbReference type="ChEBI" id="CHEBI:18420"/>
    </ligand>
</feature>
<name>A0A396ZZ32_APHAT</name>
<evidence type="ECO:0000256" key="5">
    <source>
        <dbReference type="ARBA" id="ARBA00022840"/>
    </source>
</evidence>
<dbReference type="VEuPathDB" id="FungiDB:H257_15588"/>
<keyword evidence="3 16" id="KW-0812">Transmembrane</keyword>
<dbReference type="Pfam" id="PF16209">
    <property type="entry name" value="PhoLip_ATPase_N"/>
    <property type="match status" value="1"/>
</dbReference>
<comment type="similarity">
    <text evidence="2 16">Belongs to the cation transport ATPase (P-type) (TC 3.A.3) family. Type IV subfamily.</text>
</comment>
<dbReference type="Gene3D" id="3.40.1110.10">
    <property type="entry name" value="Calcium-transporting ATPase, cytoplasmic domain N"/>
    <property type="match status" value="1"/>
</dbReference>
<dbReference type="SUPFAM" id="SSF81665">
    <property type="entry name" value="Calcium ATPase, transmembrane domain M"/>
    <property type="match status" value="1"/>
</dbReference>
<keyword evidence="15" id="KW-0479">Metal-binding</keyword>
<comment type="subcellular location">
    <subcellularLocation>
        <location evidence="1 16">Membrane</location>
        <topology evidence="1 16">Multi-pass membrane protein</topology>
    </subcellularLocation>
</comment>
<dbReference type="AlphaFoldDB" id="A0A396ZZ32"/>
<evidence type="ECO:0000256" key="6">
    <source>
        <dbReference type="ARBA" id="ARBA00022967"/>
    </source>
</evidence>
<gene>
    <name evidence="18" type="ORF">DYB25_005700</name>
</gene>
<dbReference type="FunFam" id="3.40.50.1000:FF:000001">
    <property type="entry name" value="Phospholipid-transporting ATPase IC"/>
    <property type="match status" value="1"/>
</dbReference>
<feature type="binding site" evidence="14">
    <location>
        <position position="420"/>
    </location>
    <ligand>
        <name>ATP</name>
        <dbReference type="ChEBI" id="CHEBI:30616"/>
    </ligand>
</feature>
<feature type="binding site" evidence="14">
    <location>
        <position position="418"/>
    </location>
    <ligand>
        <name>ATP</name>
        <dbReference type="ChEBI" id="CHEBI:30616"/>
    </ligand>
</feature>
<dbReference type="GO" id="GO:0045332">
    <property type="term" value="P:phospholipid translocation"/>
    <property type="evidence" value="ECO:0007669"/>
    <property type="project" value="TreeGrafter"/>
</dbReference>
<dbReference type="InterPro" id="IPR001757">
    <property type="entry name" value="P_typ_ATPase"/>
</dbReference>
<evidence type="ECO:0000256" key="8">
    <source>
        <dbReference type="ARBA" id="ARBA00023053"/>
    </source>
</evidence>
<keyword evidence="4 14" id="KW-0547">Nucleotide-binding</keyword>
<feature type="binding site" evidence="14">
    <location>
        <position position="545"/>
    </location>
    <ligand>
        <name>ATP</name>
        <dbReference type="ChEBI" id="CHEBI:30616"/>
    </ligand>
</feature>
<feature type="domain" description="P-type ATPase N-terminal" evidence="17">
    <location>
        <begin position="60"/>
        <end position="99"/>
    </location>
</feature>
<keyword evidence="7 16" id="KW-1133">Transmembrane helix</keyword>
<evidence type="ECO:0000313" key="19">
    <source>
        <dbReference type="Proteomes" id="UP000266239"/>
    </source>
</evidence>
<dbReference type="PROSITE" id="PS00154">
    <property type="entry name" value="ATPASE_E1_E2"/>
    <property type="match status" value="1"/>
</dbReference>
<comment type="catalytic activity">
    <reaction evidence="12">
        <text>Na(+)(in) + ATP + H2O = Na(+)(out) + ADP + phosphate + H(+)</text>
        <dbReference type="Rhea" id="RHEA:14633"/>
        <dbReference type="ChEBI" id="CHEBI:15377"/>
        <dbReference type="ChEBI" id="CHEBI:15378"/>
        <dbReference type="ChEBI" id="CHEBI:29101"/>
        <dbReference type="ChEBI" id="CHEBI:30616"/>
        <dbReference type="ChEBI" id="CHEBI:43474"/>
        <dbReference type="ChEBI" id="CHEBI:456216"/>
        <dbReference type="EC" id="7.2.2.3"/>
    </reaction>
    <physiologicalReaction direction="left-to-right" evidence="12">
        <dbReference type="Rhea" id="RHEA:14634"/>
    </physiologicalReaction>
</comment>
<keyword evidence="10" id="KW-0739">Sodium transport</keyword>
<dbReference type="InterPro" id="IPR023214">
    <property type="entry name" value="HAD_sf"/>
</dbReference>
<evidence type="ECO:0000256" key="14">
    <source>
        <dbReference type="PIRSR" id="PIRSR606539-2"/>
    </source>
</evidence>
<keyword evidence="6 16" id="KW-1278">Translocase</keyword>
<dbReference type="PANTHER" id="PTHR24092">
    <property type="entry name" value="PROBABLE PHOSPHOLIPID-TRANSPORTING ATPASE"/>
    <property type="match status" value="1"/>
</dbReference>
<evidence type="ECO:0000256" key="1">
    <source>
        <dbReference type="ARBA" id="ARBA00004141"/>
    </source>
</evidence>
<dbReference type="SUPFAM" id="SSF81653">
    <property type="entry name" value="Calcium ATPase, transduction domain A"/>
    <property type="match status" value="1"/>
</dbReference>
<dbReference type="PANTHER" id="PTHR24092:SF150">
    <property type="entry name" value="PHOSPHOLIPID-TRANSPORTING ATPASE"/>
    <property type="match status" value="1"/>
</dbReference>
<evidence type="ECO:0000256" key="2">
    <source>
        <dbReference type="ARBA" id="ARBA00008109"/>
    </source>
</evidence>
<comment type="caution">
    <text evidence="18">The sequence shown here is derived from an EMBL/GenBank/DDBJ whole genome shotgun (WGS) entry which is preliminary data.</text>
</comment>
<evidence type="ECO:0000256" key="7">
    <source>
        <dbReference type="ARBA" id="ARBA00022989"/>
    </source>
</evidence>
<comment type="caution">
    <text evidence="16">Lacks conserved residue(s) required for the propagation of feature annotation.</text>
</comment>
<feature type="binding site" evidence="15">
    <location>
        <position position="418"/>
    </location>
    <ligand>
        <name>Mg(2+)</name>
        <dbReference type="ChEBI" id="CHEBI:18420"/>
    </ligand>
</feature>
<dbReference type="Gene3D" id="3.40.50.1000">
    <property type="entry name" value="HAD superfamily/HAD-like"/>
    <property type="match status" value="1"/>
</dbReference>
<keyword evidence="5 14" id="KW-0067">ATP-binding</keyword>
<feature type="active site" description="4-aspartylphosphate intermediate" evidence="13">
    <location>
        <position position="418"/>
    </location>
</feature>
<feature type="binding site" evidence="14">
    <location>
        <position position="722"/>
    </location>
    <ligand>
        <name>ATP</name>
        <dbReference type="ChEBI" id="CHEBI:30616"/>
    </ligand>
</feature>
<dbReference type="InterPro" id="IPR036412">
    <property type="entry name" value="HAD-like_sf"/>
</dbReference>
<dbReference type="GO" id="GO:0140326">
    <property type="term" value="F:ATPase-coupled intramembrane lipid transporter activity"/>
    <property type="evidence" value="ECO:0007669"/>
    <property type="project" value="UniProtKB-EC"/>
</dbReference>
<feature type="transmembrane region" description="Helical" evidence="16">
    <location>
        <begin position="311"/>
        <end position="334"/>
    </location>
</feature>
<evidence type="ECO:0000256" key="13">
    <source>
        <dbReference type="PIRSR" id="PIRSR606539-1"/>
    </source>
</evidence>
<feature type="binding site" evidence="14">
    <location>
        <position position="723"/>
    </location>
    <ligand>
        <name>ATP</name>
        <dbReference type="ChEBI" id="CHEBI:30616"/>
    </ligand>
</feature>
<feature type="binding site" evidence="14">
    <location>
        <position position="609"/>
    </location>
    <ligand>
        <name>ATP</name>
        <dbReference type="ChEBI" id="CHEBI:30616"/>
    </ligand>
</feature>
<reference evidence="18 19" key="1">
    <citation type="submission" date="2018-08" db="EMBL/GenBank/DDBJ databases">
        <title>Aphanomyces genome sequencing and annotation.</title>
        <authorList>
            <person name="Minardi D."/>
            <person name="Oidtmann B."/>
            <person name="Van Der Giezen M."/>
            <person name="Studholme D.J."/>
        </authorList>
    </citation>
    <scope>NUCLEOTIDE SEQUENCE [LARGE SCALE GENOMIC DNA]</scope>
    <source>
        <strain evidence="18 19">Yx</strain>
    </source>
</reference>
<dbReference type="InterPro" id="IPR032631">
    <property type="entry name" value="P-type_ATPase_N"/>
</dbReference>
<evidence type="ECO:0000256" key="3">
    <source>
        <dbReference type="ARBA" id="ARBA00022692"/>
    </source>
</evidence>
<keyword evidence="10" id="KW-0406">Ion transport</keyword>
<evidence type="ECO:0000256" key="10">
    <source>
        <dbReference type="ARBA" id="ARBA00023201"/>
    </source>
</evidence>
<dbReference type="SUPFAM" id="SSF56784">
    <property type="entry name" value="HAD-like"/>
    <property type="match status" value="1"/>
</dbReference>
<feature type="transmembrane region" description="Helical" evidence="16">
    <location>
        <begin position="354"/>
        <end position="374"/>
    </location>
</feature>
<comment type="cofactor">
    <cofactor evidence="15">
        <name>Mg(2+)</name>
        <dbReference type="ChEBI" id="CHEBI:18420"/>
    </cofactor>
</comment>
<keyword evidence="9 16" id="KW-0472">Membrane</keyword>
<keyword evidence="8" id="KW-0915">Sodium</keyword>
<dbReference type="Proteomes" id="UP000266239">
    <property type="component" value="Unassembled WGS sequence"/>
</dbReference>
<dbReference type="EMBL" id="QUTA01011082">
    <property type="protein sequence ID" value="RHX98866.1"/>
    <property type="molecule type" value="Genomic_DNA"/>
</dbReference>
<dbReference type="GO" id="GO:0005524">
    <property type="term" value="F:ATP binding"/>
    <property type="evidence" value="ECO:0007669"/>
    <property type="project" value="UniProtKB-UniRule"/>
</dbReference>
<proteinExistence type="inferred from homology"/>
<dbReference type="GO" id="GO:0000287">
    <property type="term" value="F:magnesium ion binding"/>
    <property type="evidence" value="ECO:0007669"/>
    <property type="project" value="UniProtKB-UniRule"/>
</dbReference>
<dbReference type="InterPro" id="IPR018303">
    <property type="entry name" value="ATPase_P-typ_P_site"/>
</dbReference>
<accession>A0A396ZZ32</accession>
<dbReference type="NCBIfam" id="TIGR01494">
    <property type="entry name" value="ATPase_P-type"/>
    <property type="match status" value="1"/>
</dbReference>
<dbReference type="InterPro" id="IPR006539">
    <property type="entry name" value="P-type_ATPase_IV"/>
</dbReference>
<dbReference type="FunFam" id="3.40.1110.10:FF:000110">
    <property type="entry name" value="Phospholipid-transporting ATPase"/>
    <property type="match status" value="1"/>
</dbReference>
<protein>
    <recommendedName>
        <fullName evidence="16">Phospholipid-transporting ATPase</fullName>
        <ecNumber evidence="16">7.6.2.1</ecNumber>
    </recommendedName>
</protein>
<evidence type="ECO:0000256" key="9">
    <source>
        <dbReference type="ARBA" id="ARBA00023136"/>
    </source>
</evidence>
<feature type="binding site" evidence="14">
    <location>
        <position position="419"/>
    </location>
    <ligand>
        <name>ATP</name>
        <dbReference type="ChEBI" id="CHEBI:30616"/>
    </ligand>
</feature>
<dbReference type="GO" id="GO:0008554">
    <property type="term" value="F:P-type sodium transporter activity"/>
    <property type="evidence" value="ECO:0007669"/>
    <property type="project" value="UniProtKB-EC"/>
</dbReference>
<dbReference type="EC" id="7.6.2.1" evidence="16"/>
<dbReference type="Pfam" id="PF13246">
    <property type="entry name" value="Cation_ATPase"/>
    <property type="match status" value="1"/>
</dbReference>
<feature type="binding site" evidence="14">
    <location>
        <position position="586"/>
    </location>
    <ligand>
        <name>ATP</name>
        <dbReference type="ChEBI" id="CHEBI:30616"/>
    </ligand>
</feature>
<evidence type="ECO:0000256" key="16">
    <source>
        <dbReference type="RuleBase" id="RU362033"/>
    </source>
</evidence>
<evidence type="ECO:0000256" key="15">
    <source>
        <dbReference type="PIRSR" id="PIRSR606539-3"/>
    </source>
</evidence>
<sequence length="760" mass="84303">MGGDTAKPETRTVFVNNDVENERLRMQFKYTNNWVSTSKYTTYKYAIPIRYSTDSSVVAISFVPKTILEFFRVVANGYFLCISLLQVLTDWSPTNQYTTAGPLLIVLMVSMIKQALEDKKRHDADGIQNCRICHVLTTDGTIRDKQWQNVDVGDILFLKDKDEMPADVLILATSEEEGRCFVETCNLDGETNLKRRTACEPIAKLIGFRALNDPVIDEAKHKQSCVAFRGSVEYEQPNNRLYNFTGVVKAEALADAAPIGPTNIILRGCSIRSCSYIFGVVLFAGRESKLMQNARATPSKQSNVYKAVNRCIMLIFLTQFTLCVISTVSFNAWVHHALKLHSWYLPFIRVEVSAFFTFLILYNNLVPISLYVSLDMVKVAQAKNISTDPEMCHEGFYAIARTSDLNEDLGQIEYIFSDKTGTLTQNIMEFRKCSIGGVIYGYGSTEIAKAVASLAKQNQPPTESTIASAVEYGPGPAADLKDAQIFLDKTIHFDDPRLISEISTGGPNAARIDEFLTLLAVCHTVIPETNATTGVTTYRASSPDEEALVKAARCLGYTPHIWTLEVSLKAKPSTMQTFTILNVNEFNSTRKRMSTVVQFADGRIVVYCKGADNVIIPRCKLDSSSAQLDEHLKAFASEGLRTLVLAKRELSEADYEAWNKVYQAAATSLTDRDNLLDAAAEALEVNMDIIGATAIEDKLQVGVPNTIHSLAQAGIKIWVLTGDKEETAVNIGHACRLLNDGMQLLFINRESLAELTEQVV</sequence>
<evidence type="ECO:0000256" key="12">
    <source>
        <dbReference type="ARBA" id="ARBA00049499"/>
    </source>
</evidence>
<dbReference type="GO" id="GO:0005886">
    <property type="term" value="C:plasma membrane"/>
    <property type="evidence" value="ECO:0007669"/>
    <property type="project" value="TreeGrafter"/>
</dbReference>
<comment type="catalytic activity">
    <reaction evidence="11 16">
        <text>ATP + H2O + phospholipidSide 1 = ADP + phosphate + phospholipidSide 2.</text>
        <dbReference type="EC" id="7.6.2.1"/>
    </reaction>
</comment>
<organism evidence="18 19">
    <name type="scientific">Aphanomyces astaci</name>
    <name type="common">Crayfish plague agent</name>
    <dbReference type="NCBI Taxonomy" id="112090"/>
    <lineage>
        <taxon>Eukaryota</taxon>
        <taxon>Sar</taxon>
        <taxon>Stramenopiles</taxon>
        <taxon>Oomycota</taxon>
        <taxon>Saprolegniomycetes</taxon>
        <taxon>Saprolegniales</taxon>
        <taxon>Verrucalvaceae</taxon>
        <taxon>Aphanomyces</taxon>
    </lineage>
</organism>
<keyword evidence="10" id="KW-0813">Transport</keyword>
<keyword evidence="15 16" id="KW-0460">Magnesium</keyword>
<dbReference type="NCBIfam" id="TIGR01652">
    <property type="entry name" value="ATPase-Plipid"/>
    <property type="match status" value="1"/>
</dbReference>
<evidence type="ECO:0000256" key="11">
    <source>
        <dbReference type="ARBA" id="ARBA00034036"/>
    </source>
</evidence>
<evidence type="ECO:0000259" key="17">
    <source>
        <dbReference type="Pfam" id="PF16209"/>
    </source>
</evidence>
<dbReference type="InterPro" id="IPR023298">
    <property type="entry name" value="ATPase_P-typ_TM_dom_sf"/>
</dbReference>
<dbReference type="SUPFAM" id="SSF81660">
    <property type="entry name" value="Metal cation-transporting ATPase, ATP-binding domain N"/>
    <property type="match status" value="1"/>
</dbReference>
<dbReference type="Gene3D" id="2.70.150.10">
    <property type="entry name" value="Calcium-transporting ATPase, cytoplasmic transduction domain A"/>
    <property type="match status" value="1"/>
</dbReference>
<feature type="binding site" evidence="14">
    <location>
        <position position="721"/>
    </location>
    <ligand>
        <name>ATP</name>
        <dbReference type="ChEBI" id="CHEBI:30616"/>
    </ligand>
</feature>
<dbReference type="GO" id="GO:0016887">
    <property type="term" value="F:ATP hydrolysis activity"/>
    <property type="evidence" value="ECO:0007669"/>
    <property type="project" value="InterPro"/>
</dbReference>
<dbReference type="InterPro" id="IPR023299">
    <property type="entry name" value="ATPase_P-typ_cyto_dom_N"/>
</dbReference>
<evidence type="ECO:0000313" key="18">
    <source>
        <dbReference type="EMBL" id="RHX98866.1"/>
    </source>
</evidence>
<feature type="binding site" evidence="14">
    <location>
        <position position="641"/>
    </location>
    <ligand>
        <name>ATP</name>
        <dbReference type="ChEBI" id="CHEBI:30616"/>
    </ligand>
</feature>